<dbReference type="EMBL" id="QZDT01000047">
    <property type="protein sequence ID" value="NBJ94707.1"/>
    <property type="molecule type" value="Genomic_DNA"/>
</dbReference>
<accession>A0A9X5GV26</accession>
<comment type="caution">
    <text evidence="1">The sequence shown here is derived from an EMBL/GenBank/DDBJ whole genome shotgun (WGS) entry which is preliminary data.</text>
</comment>
<dbReference type="Proteomes" id="UP001154420">
    <property type="component" value="Unassembled WGS sequence"/>
</dbReference>
<protein>
    <submittedName>
        <fullName evidence="1">Uncharacterized protein</fullName>
    </submittedName>
</protein>
<sequence length="78" mass="8953">MEITVWRWQSEVESDTMAVKVRISYEKPQELHTVTEMLKPIIKSCKADKGENGRFKKAYLEVNISAENAQKSVNSPLI</sequence>
<name>A0A9X5GV26_9FIRM</name>
<organism evidence="1 2">
    <name type="scientific">Parablautia muri</name>
    <dbReference type="NCBI Taxonomy" id="2320879"/>
    <lineage>
        <taxon>Bacteria</taxon>
        <taxon>Bacillati</taxon>
        <taxon>Bacillota</taxon>
        <taxon>Clostridia</taxon>
        <taxon>Lachnospirales</taxon>
        <taxon>Lachnospiraceae</taxon>
        <taxon>Parablautia</taxon>
    </lineage>
</organism>
<reference evidence="1" key="1">
    <citation type="submission" date="2018-09" db="EMBL/GenBank/DDBJ databases">
        <title>Murine metabolic-syndrome-specific gut microbial biobank.</title>
        <authorList>
            <person name="Liu C."/>
        </authorList>
    </citation>
    <scope>NUCLEOTIDE SEQUENCE</scope>
    <source>
        <strain evidence="1">D42-62</strain>
    </source>
</reference>
<proteinExistence type="predicted"/>
<gene>
    <name evidence="1" type="ORF">D5281_19530</name>
</gene>
<keyword evidence="2" id="KW-1185">Reference proteome</keyword>
<dbReference type="AlphaFoldDB" id="A0A9X5GV26"/>
<evidence type="ECO:0000313" key="2">
    <source>
        <dbReference type="Proteomes" id="UP001154420"/>
    </source>
</evidence>
<evidence type="ECO:0000313" key="1">
    <source>
        <dbReference type="EMBL" id="NBJ94707.1"/>
    </source>
</evidence>